<name>A0ABQ6IKB9_9MICO</name>
<proteinExistence type="predicted"/>
<organism evidence="2 3">
    <name type="scientific">Mobilicoccus caccae</name>
    <dbReference type="NCBI Taxonomy" id="1859295"/>
    <lineage>
        <taxon>Bacteria</taxon>
        <taxon>Bacillati</taxon>
        <taxon>Actinomycetota</taxon>
        <taxon>Actinomycetes</taxon>
        <taxon>Micrococcales</taxon>
        <taxon>Dermatophilaceae</taxon>
        <taxon>Mobilicoccus</taxon>
    </lineage>
</organism>
<protein>
    <submittedName>
        <fullName evidence="2">Uncharacterized protein</fullName>
    </submittedName>
</protein>
<comment type="caution">
    <text evidence="2">The sequence shown here is derived from an EMBL/GenBank/DDBJ whole genome shotgun (WGS) entry which is preliminary data.</text>
</comment>
<accession>A0ABQ6IKB9</accession>
<feature type="compositionally biased region" description="Basic and acidic residues" evidence="1">
    <location>
        <begin position="26"/>
        <end position="45"/>
    </location>
</feature>
<dbReference type="EMBL" id="BSUO01000001">
    <property type="protein sequence ID" value="GMA38149.1"/>
    <property type="molecule type" value="Genomic_DNA"/>
</dbReference>
<dbReference type="Proteomes" id="UP001157126">
    <property type="component" value="Unassembled WGS sequence"/>
</dbReference>
<evidence type="ECO:0000313" key="2">
    <source>
        <dbReference type="EMBL" id="GMA38149.1"/>
    </source>
</evidence>
<evidence type="ECO:0000256" key="1">
    <source>
        <dbReference type="SAM" id="MobiDB-lite"/>
    </source>
</evidence>
<reference evidence="3" key="1">
    <citation type="journal article" date="2019" name="Int. J. Syst. Evol. Microbiol.">
        <title>The Global Catalogue of Microorganisms (GCM) 10K type strain sequencing project: providing services to taxonomists for standard genome sequencing and annotation.</title>
        <authorList>
            <consortium name="The Broad Institute Genomics Platform"/>
            <consortium name="The Broad Institute Genome Sequencing Center for Infectious Disease"/>
            <person name="Wu L."/>
            <person name="Ma J."/>
        </authorList>
    </citation>
    <scope>NUCLEOTIDE SEQUENCE [LARGE SCALE GENOMIC DNA]</scope>
    <source>
        <strain evidence="3">NBRC 113072</strain>
    </source>
</reference>
<feature type="region of interest" description="Disordered" evidence="1">
    <location>
        <begin position="1"/>
        <end position="47"/>
    </location>
</feature>
<sequence length="78" mass="8238">MPGQAGEAGDEPLDATAPRSKNNTDNIERGTGDDIPGHEGADRQEVSSMSSVLFFPAADRCDMTCRAPACAARDPWTT</sequence>
<keyword evidence="3" id="KW-1185">Reference proteome</keyword>
<gene>
    <name evidence="2" type="ORF">GCM10025883_01940</name>
</gene>
<evidence type="ECO:0000313" key="3">
    <source>
        <dbReference type="Proteomes" id="UP001157126"/>
    </source>
</evidence>